<feature type="compositionally biased region" description="Polar residues" evidence="13">
    <location>
        <begin position="12"/>
        <end position="23"/>
    </location>
</feature>
<keyword evidence="16" id="KW-1185">Reference proteome</keyword>
<evidence type="ECO:0000256" key="9">
    <source>
        <dbReference type="ARBA" id="ARBA00023172"/>
    </source>
</evidence>
<evidence type="ECO:0000256" key="1">
    <source>
        <dbReference type="ARBA" id="ARBA00004123"/>
    </source>
</evidence>
<evidence type="ECO:0000256" key="8">
    <source>
        <dbReference type="ARBA" id="ARBA00023054"/>
    </source>
</evidence>
<dbReference type="OrthoDB" id="10072614at2759"/>
<dbReference type="EMBL" id="CAJPIZ010002470">
    <property type="protein sequence ID" value="CAG2105083.1"/>
    <property type="molecule type" value="Genomic_DNA"/>
</dbReference>
<dbReference type="PANTHER" id="PTHR19306:SF6">
    <property type="entry name" value="STRUCTURAL MAINTENANCE OF CHROMOSOMES PROTEIN 6"/>
    <property type="match status" value="1"/>
</dbReference>
<reference evidence="15" key="1">
    <citation type="submission" date="2020-11" db="EMBL/GenBank/DDBJ databases">
        <authorList>
            <person name="Tran Van P."/>
        </authorList>
    </citation>
    <scope>NUCLEOTIDE SEQUENCE</scope>
</reference>
<feature type="compositionally biased region" description="Low complexity" evidence="13">
    <location>
        <begin position="24"/>
        <end position="36"/>
    </location>
</feature>
<feature type="compositionally biased region" description="Low complexity" evidence="13">
    <location>
        <begin position="45"/>
        <end position="60"/>
    </location>
</feature>
<dbReference type="Gene3D" id="3.40.50.300">
    <property type="entry name" value="P-loop containing nucleotide triphosphate hydrolases"/>
    <property type="match status" value="1"/>
</dbReference>
<keyword evidence="9" id="KW-0233">DNA recombination</keyword>
<evidence type="ECO:0000256" key="4">
    <source>
        <dbReference type="ARBA" id="ARBA00022454"/>
    </source>
</evidence>
<evidence type="ECO:0000256" key="5">
    <source>
        <dbReference type="ARBA" id="ARBA00022741"/>
    </source>
</evidence>
<keyword evidence="5" id="KW-0547">Nucleotide-binding</keyword>
<keyword evidence="7" id="KW-0067">ATP-binding</keyword>
<feature type="domain" description="Rad50/SbcC-type AAA" evidence="14">
    <location>
        <begin position="206"/>
        <end position="541"/>
    </location>
</feature>
<dbReference type="GO" id="GO:0005634">
    <property type="term" value="C:nucleus"/>
    <property type="evidence" value="ECO:0007669"/>
    <property type="project" value="UniProtKB-SubCell"/>
</dbReference>
<dbReference type="InterPro" id="IPR038729">
    <property type="entry name" value="Rad50/SbcC_AAA"/>
</dbReference>
<dbReference type="Gene3D" id="1.10.287.1490">
    <property type="match status" value="1"/>
</dbReference>
<evidence type="ECO:0000256" key="10">
    <source>
        <dbReference type="ARBA" id="ARBA00023204"/>
    </source>
</evidence>
<feature type="region of interest" description="Disordered" evidence="13">
    <location>
        <begin position="116"/>
        <end position="136"/>
    </location>
</feature>
<comment type="subcellular location">
    <subcellularLocation>
        <location evidence="2">Chromosome</location>
    </subcellularLocation>
    <subcellularLocation>
        <location evidence="1">Nucleus</location>
    </subcellularLocation>
</comment>
<dbReference type="Pfam" id="PF13476">
    <property type="entry name" value="AAA_23"/>
    <property type="match status" value="1"/>
</dbReference>
<proteinExistence type="inferred from homology"/>
<evidence type="ECO:0000259" key="14">
    <source>
        <dbReference type="Pfam" id="PF13476"/>
    </source>
</evidence>
<keyword evidence="10" id="KW-0234">DNA repair</keyword>
<organism evidence="15">
    <name type="scientific">Medioppia subpectinata</name>
    <dbReference type="NCBI Taxonomy" id="1979941"/>
    <lineage>
        <taxon>Eukaryota</taxon>
        <taxon>Metazoa</taxon>
        <taxon>Ecdysozoa</taxon>
        <taxon>Arthropoda</taxon>
        <taxon>Chelicerata</taxon>
        <taxon>Arachnida</taxon>
        <taxon>Acari</taxon>
        <taxon>Acariformes</taxon>
        <taxon>Sarcoptiformes</taxon>
        <taxon>Oribatida</taxon>
        <taxon>Brachypylina</taxon>
        <taxon>Oppioidea</taxon>
        <taxon>Oppiidae</taxon>
        <taxon>Medioppia</taxon>
    </lineage>
</organism>
<keyword evidence="6" id="KW-0227">DNA damage</keyword>
<dbReference type="GO" id="GO:0016887">
    <property type="term" value="F:ATP hydrolysis activity"/>
    <property type="evidence" value="ECO:0007669"/>
    <property type="project" value="InterPro"/>
</dbReference>
<feature type="compositionally biased region" description="Basic residues" evidence="13">
    <location>
        <begin position="1"/>
        <end position="11"/>
    </location>
</feature>
<dbReference type="GO" id="GO:0005524">
    <property type="term" value="F:ATP binding"/>
    <property type="evidence" value="ECO:0007669"/>
    <property type="project" value="UniProtKB-KW"/>
</dbReference>
<comment type="similarity">
    <text evidence="3">Belongs to the SMC family. SMC6 subfamily.</text>
</comment>
<gene>
    <name evidence="15" type="ORF">OSB1V03_LOCUS5094</name>
</gene>
<evidence type="ECO:0000256" key="2">
    <source>
        <dbReference type="ARBA" id="ARBA00004286"/>
    </source>
</evidence>
<evidence type="ECO:0000256" key="12">
    <source>
        <dbReference type="SAM" id="Coils"/>
    </source>
</evidence>
<keyword evidence="8 12" id="KW-0175">Coiled coil</keyword>
<evidence type="ECO:0000313" key="16">
    <source>
        <dbReference type="Proteomes" id="UP000759131"/>
    </source>
</evidence>
<dbReference type="GO" id="GO:0035861">
    <property type="term" value="C:site of double-strand break"/>
    <property type="evidence" value="ECO:0007669"/>
    <property type="project" value="TreeGrafter"/>
</dbReference>
<dbReference type="GO" id="GO:0000724">
    <property type="term" value="P:double-strand break repair via homologous recombination"/>
    <property type="evidence" value="ECO:0007669"/>
    <property type="project" value="TreeGrafter"/>
</dbReference>
<dbReference type="EMBL" id="OC857045">
    <property type="protein sequence ID" value="CAD7624653.1"/>
    <property type="molecule type" value="Genomic_DNA"/>
</dbReference>
<keyword evidence="4" id="KW-0158">Chromosome</keyword>
<accession>A0A7R9PXR2</accession>
<feature type="coiled-coil region" evidence="12">
    <location>
        <begin position="450"/>
        <end position="555"/>
    </location>
</feature>
<dbReference type="AlphaFoldDB" id="A0A7R9PXR2"/>
<dbReference type="GO" id="GO:0003697">
    <property type="term" value="F:single-stranded DNA binding"/>
    <property type="evidence" value="ECO:0007669"/>
    <property type="project" value="TreeGrafter"/>
</dbReference>
<feature type="region of interest" description="Disordered" evidence="13">
    <location>
        <begin position="1"/>
        <end position="60"/>
    </location>
</feature>
<keyword evidence="11" id="KW-0539">Nucleus</keyword>
<dbReference type="InterPro" id="IPR027417">
    <property type="entry name" value="P-loop_NTPase"/>
</dbReference>
<dbReference type="SUPFAM" id="SSF52540">
    <property type="entry name" value="P-loop containing nucleoside triphosphate hydrolases"/>
    <property type="match status" value="1"/>
</dbReference>
<evidence type="ECO:0000256" key="7">
    <source>
        <dbReference type="ARBA" id="ARBA00022840"/>
    </source>
</evidence>
<dbReference type="Proteomes" id="UP000759131">
    <property type="component" value="Unassembled WGS sequence"/>
</dbReference>
<name>A0A7R9PXR2_9ACAR</name>
<evidence type="ECO:0000256" key="6">
    <source>
        <dbReference type="ARBA" id="ARBA00022763"/>
    </source>
</evidence>
<evidence type="ECO:0000313" key="15">
    <source>
        <dbReference type="EMBL" id="CAD7624653.1"/>
    </source>
</evidence>
<feature type="coiled-coil region" evidence="12">
    <location>
        <begin position="378"/>
        <end position="424"/>
    </location>
</feature>
<dbReference type="GO" id="GO:0003684">
    <property type="term" value="F:damaged DNA binding"/>
    <property type="evidence" value="ECO:0007669"/>
    <property type="project" value="TreeGrafter"/>
</dbReference>
<sequence length="730" mass="82802">MGQLSRKRKRGSNVTDSTDTGIDTMSSPNTSTTSSSRPVDASPVARSGRPTRRATAAAAATVADETIAVNTSDVEMIRTADDSLQGRTPIASQFAATAHDMDQMDGHLLDESQSQASIPCLSQRAPPPKKKKKTQYEEPIDTQVTDIYDDNDEDMLELSNNWAEDLDASFAEPSNTQLHHRVDKHTAEAEERAKLNVAECGAIEAITLQNFMCHENFHLDLGPRINFIVGRNGSGKSAILTGIVLGLGGRASTTSRGKGVASLYFSPHASGSSTYKIKTSDGKTVADRRDALDDIIRHFNIQVDNPICVLNQEVSRNFLNTKNARDKYQFFMKATLLEDMKNDYASSETDRSISTKILDQKGKVLPDTTRDLKELERKVRMFNELENHKEKFTHLNNEALWALVYEQKNKLEAVRAQIAKFEKRFVTESAKCEAEKETIAVLEAKKTETMGRLNQLIDDVNRAKDTAEEKRANRDEIKDKMRNKERDDRAVRTEIMATKNDMKAIEQRIKGLEQQFSNESHNRRKEEISKLRTEIEKLREEEQSLLERYEQLDQSVRELGESGVRIYQERNQLKSTIDGKQYDIQRLNQSRVDQLKKFGPKYPELVKRIDEAFRKKVFKKKPLGPIGNYIKLKDYSCALAVELAIKNVIYAFCCDNMQDKRELDKIIQQVFGSGGQRTPSIITRPFTALHDVSRGRVRCDEYKSLLDLMDIKESAITNCLIDQCRIEQIL</sequence>
<dbReference type="GO" id="GO:0030915">
    <property type="term" value="C:Smc5-Smc6 complex"/>
    <property type="evidence" value="ECO:0007669"/>
    <property type="project" value="TreeGrafter"/>
</dbReference>
<evidence type="ECO:0000256" key="3">
    <source>
        <dbReference type="ARBA" id="ARBA00006793"/>
    </source>
</evidence>
<protein>
    <recommendedName>
        <fullName evidence="14">Rad50/SbcC-type AAA domain-containing protein</fullName>
    </recommendedName>
</protein>
<evidence type="ECO:0000256" key="13">
    <source>
        <dbReference type="SAM" id="MobiDB-lite"/>
    </source>
</evidence>
<dbReference type="PANTHER" id="PTHR19306">
    <property type="entry name" value="STRUCTURAL MAINTENANCE OF CHROMOSOMES 5,6 SMC5, SMC6"/>
    <property type="match status" value="1"/>
</dbReference>
<feature type="non-terminal residue" evidence="15">
    <location>
        <position position="730"/>
    </location>
</feature>
<evidence type="ECO:0000256" key="11">
    <source>
        <dbReference type="ARBA" id="ARBA00023242"/>
    </source>
</evidence>